<sequence>MIHLDFRTWSTIIRSCWVEAMHNKALSLFFQSVNQASDLITKSWRLFLNPVLPALSAIKLGKALHGHIVKRVIFITTTYLKLYLTCGEAKPNPITIVTTLPACACLLNK</sequence>
<gene>
    <name evidence="1" type="ORF">CFP56_015648</name>
</gene>
<evidence type="ECO:0000313" key="1">
    <source>
        <dbReference type="EMBL" id="KAK7841239.1"/>
    </source>
</evidence>
<dbReference type="EMBL" id="PKMF04000245">
    <property type="protein sequence ID" value="KAK7841239.1"/>
    <property type="molecule type" value="Genomic_DNA"/>
</dbReference>
<dbReference type="Proteomes" id="UP000237347">
    <property type="component" value="Unassembled WGS sequence"/>
</dbReference>
<protein>
    <submittedName>
        <fullName evidence="1">Uncharacterized protein</fullName>
    </submittedName>
</protein>
<dbReference type="AlphaFoldDB" id="A0AAW0KPT0"/>
<name>A0AAW0KPT0_QUESU</name>
<proteinExistence type="predicted"/>
<organism evidence="1 2">
    <name type="scientific">Quercus suber</name>
    <name type="common">Cork oak</name>
    <dbReference type="NCBI Taxonomy" id="58331"/>
    <lineage>
        <taxon>Eukaryota</taxon>
        <taxon>Viridiplantae</taxon>
        <taxon>Streptophyta</taxon>
        <taxon>Embryophyta</taxon>
        <taxon>Tracheophyta</taxon>
        <taxon>Spermatophyta</taxon>
        <taxon>Magnoliopsida</taxon>
        <taxon>eudicotyledons</taxon>
        <taxon>Gunneridae</taxon>
        <taxon>Pentapetalae</taxon>
        <taxon>rosids</taxon>
        <taxon>fabids</taxon>
        <taxon>Fagales</taxon>
        <taxon>Fagaceae</taxon>
        <taxon>Quercus</taxon>
    </lineage>
</organism>
<comment type="caution">
    <text evidence="1">The sequence shown here is derived from an EMBL/GenBank/DDBJ whole genome shotgun (WGS) entry which is preliminary data.</text>
</comment>
<keyword evidence="2" id="KW-1185">Reference proteome</keyword>
<evidence type="ECO:0000313" key="2">
    <source>
        <dbReference type="Proteomes" id="UP000237347"/>
    </source>
</evidence>
<accession>A0AAW0KPT0</accession>
<reference evidence="1 2" key="1">
    <citation type="journal article" date="2018" name="Sci. Data">
        <title>The draft genome sequence of cork oak.</title>
        <authorList>
            <person name="Ramos A.M."/>
            <person name="Usie A."/>
            <person name="Barbosa P."/>
            <person name="Barros P.M."/>
            <person name="Capote T."/>
            <person name="Chaves I."/>
            <person name="Simoes F."/>
            <person name="Abreu I."/>
            <person name="Carrasquinho I."/>
            <person name="Faro C."/>
            <person name="Guimaraes J.B."/>
            <person name="Mendonca D."/>
            <person name="Nobrega F."/>
            <person name="Rodrigues L."/>
            <person name="Saibo N.J.M."/>
            <person name="Varela M.C."/>
            <person name="Egas C."/>
            <person name="Matos J."/>
            <person name="Miguel C.M."/>
            <person name="Oliveira M.M."/>
            <person name="Ricardo C.P."/>
            <person name="Goncalves S."/>
        </authorList>
    </citation>
    <scope>NUCLEOTIDE SEQUENCE [LARGE SCALE GENOMIC DNA]</scope>
    <source>
        <strain evidence="2">cv. HL8</strain>
    </source>
</reference>